<dbReference type="InterPro" id="IPR029060">
    <property type="entry name" value="PIN-like_dom_sf"/>
</dbReference>
<keyword evidence="2" id="KW-0540">Nuclease</keyword>
<evidence type="ECO:0000313" key="2">
    <source>
        <dbReference type="EMBL" id="OIQ81662.1"/>
    </source>
</evidence>
<evidence type="ECO:0000259" key="1">
    <source>
        <dbReference type="Pfam" id="PF01850"/>
    </source>
</evidence>
<dbReference type="PANTHER" id="PTHR39664:SF2">
    <property type="entry name" value="NUCLEIC ACID-BINDING PROTEIN, CONTAINING PIN DOMAIN-RELATED"/>
    <property type="match status" value="1"/>
</dbReference>
<reference evidence="2" key="1">
    <citation type="submission" date="2016-10" db="EMBL/GenBank/DDBJ databases">
        <title>Sequence of Gallionella enrichment culture.</title>
        <authorList>
            <person name="Poehlein A."/>
            <person name="Muehling M."/>
            <person name="Daniel R."/>
        </authorList>
    </citation>
    <scope>NUCLEOTIDE SEQUENCE</scope>
</reference>
<organism evidence="2">
    <name type="scientific">mine drainage metagenome</name>
    <dbReference type="NCBI Taxonomy" id="410659"/>
    <lineage>
        <taxon>unclassified sequences</taxon>
        <taxon>metagenomes</taxon>
        <taxon>ecological metagenomes</taxon>
    </lineage>
</organism>
<dbReference type="EMBL" id="MLJW01000896">
    <property type="protein sequence ID" value="OIQ81662.1"/>
    <property type="molecule type" value="Genomic_DNA"/>
</dbReference>
<accession>A0A1J5QDI0</accession>
<dbReference type="PANTHER" id="PTHR39664">
    <property type="match status" value="1"/>
</dbReference>
<proteinExistence type="predicted"/>
<dbReference type="CDD" id="cd18683">
    <property type="entry name" value="PIN_VapC-like"/>
    <property type="match status" value="1"/>
</dbReference>
<dbReference type="SUPFAM" id="SSF88723">
    <property type="entry name" value="PIN domain-like"/>
    <property type="match status" value="1"/>
</dbReference>
<gene>
    <name evidence="2" type="primary">vapC_16</name>
    <name evidence="2" type="ORF">GALL_365670</name>
</gene>
<dbReference type="AlphaFoldDB" id="A0A1J5QDI0"/>
<keyword evidence="2" id="KW-0378">Hydrolase</keyword>
<sequence>MIGLDTNVLVRYIMQDDAKQTAKATTLIESLSAAAPGFITLVSVIELVWVLSACYDLSRAQIAQALEIILRSKQLIVDQAEHVVRALRVFRAGNADFADCLIERMAASAGCAQTMTFDSAAAKTAGMTLIR</sequence>
<dbReference type="InterPro" id="IPR002716">
    <property type="entry name" value="PIN_dom"/>
</dbReference>
<keyword evidence="2" id="KW-0255">Endonuclease</keyword>
<comment type="caution">
    <text evidence="2">The sequence shown here is derived from an EMBL/GenBank/DDBJ whole genome shotgun (WGS) entry which is preliminary data.</text>
</comment>
<dbReference type="Pfam" id="PF01850">
    <property type="entry name" value="PIN"/>
    <property type="match status" value="1"/>
</dbReference>
<name>A0A1J5QDI0_9ZZZZ</name>
<protein>
    <submittedName>
        <fullName evidence="2">tRNA(fMet)-specific endonuclease VapC</fullName>
    </submittedName>
</protein>
<dbReference type="Gene3D" id="3.40.50.1010">
    <property type="entry name" value="5'-nuclease"/>
    <property type="match status" value="1"/>
</dbReference>
<dbReference type="GO" id="GO:0004519">
    <property type="term" value="F:endonuclease activity"/>
    <property type="evidence" value="ECO:0007669"/>
    <property type="project" value="UniProtKB-KW"/>
</dbReference>
<feature type="domain" description="PIN" evidence="1">
    <location>
        <begin position="4"/>
        <end position="125"/>
    </location>
</feature>